<feature type="domain" description="AsmA" evidence="2">
    <location>
        <begin position="38"/>
        <end position="660"/>
    </location>
</feature>
<name>A0A2B4R4I0_STYPI</name>
<dbReference type="Proteomes" id="UP000225706">
    <property type="component" value="Unassembled WGS sequence"/>
</dbReference>
<proteinExistence type="predicted"/>
<accession>A0A2B4R4I0</accession>
<dbReference type="InterPro" id="IPR052894">
    <property type="entry name" value="AsmA-related"/>
</dbReference>
<feature type="region of interest" description="Disordered" evidence="1">
    <location>
        <begin position="1"/>
        <end position="51"/>
    </location>
</feature>
<dbReference type="PANTHER" id="PTHR30441">
    <property type="entry name" value="DUF748 DOMAIN-CONTAINING PROTEIN"/>
    <property type="match status" value="1"/>
</dbReference>
<gene>
    <name evidence="3" type="ORF">AWC38_SpisGene25081</name>
</gene>
<dbReference type="AlphaFoldDB" id="A0A2B4R4I0"/>
<comment type="caution">
    <text evidence="3">The sequence shown here is derived from an EMBL/GenBank/DDBJ whole genome shotgun (WGS) entry which is preliminary data.</text>
</comment>
<organism evidence="3 4">
    <name type="scientific">Stylophora pistillata</name>
    <name type="common">Smooth cauliflower coral</name>
    <dbReference type="NCBI Taxonomy" id="50429"/>
    <lineage>
        <taxon>Eukaryota</taxon>
        <taxon>Metazoa</taxon>
        <taxon>Cnidaria</taxon>
        <taxon>Anthozoa</taxon>
        <taxon>Hexacorallia</taxon>
        <taxon>Scleractinia</taxon>
        <taxon>Astrocoeniina</taxon>
        <taxon>Pocilloporidae</taxon>
        <taxon>Stylophora</taxon>
    </lineage>
</organism>
<dbReference type="GO" id="GO:0005886">
    <property type="term" value="C:plasma membrane"/>
    <property type="evidence" value="ECO:0007669"/>
    <property type="project" value="TreeGrafter"/>
</dbReference>
<reference evidence="4" key="1">
    <citation type="journal article" date="2017" name="bioRxiv">
        <title>Comparative analysis of the genomes of Stylophora pistillata and Acropora digitifera provides evidence for extensive differences between species of corals.</title>
        <authorList>
            <person name="Voolstra C.R."/>
            <person name="Li Y."/>
            <person name="Liew Y.J."/>
            <person name="Baumgarten S."/>
            <person name="Zoccola D."/>
            <person name="Flot J.-F."/>
            <person name="Tambutte S."/>
            <person name="Allemand D."/>
            <person name="Aranda M."/>
        </authorList>
    </citation>
    <scope>NUCLEOTIDE SEQUENCE [LARGE SCALE GENOMIC DNA]</scope>
</reference>
<feature type="compositionally biased region" description="Polar residues" evidence="1">
    <location>
        <begin position="24"/>
        <end position="36"/>
    </location>
</feature>
<sequence>MSSIGTTIKQKSPVKGDRPIYCPNQKSSGASKTPTASPEEGSPAATEGSGFDIQVDELSIRDGQISYRDSGEEPQLFKNLNATITLDSLQGPFTIDASLNALGSPGKIKASVDSLDEDTPVHVDLTWQGHMFKAQGNWNHEALRFKGNLNVTTAPLPSLNVVTAKADLTANLKEAKLSKIAISSAQGKATGSANVRWEPSLFVTANLSGLPGQTSLKVTHKENTKGPHITLTSKSLKDLLPSLPTGSFKADFTLPLSPLEKSKVNLQGAKITWGQAHSTLKGSFSYKNSKDYRSNLTFDTSDLTAWARLFDLTKEQKNSIPASISIDTSGPLNKLATKLALSSGNNSLTANGTLNVTSESHSFTIGASIPDAQKFLSPLGIGGGVLDALTLDAKASLTPQQTKVSMSKASFSTGRADIQLTSDLTLKLSQTLKNINGSVVIIGLTFKTPSSSNDTSKEAASSKENTIDKAASSLSKDSMDLSALKDLNVSLSIQANQLPSNDLALKSLSVQLDTRGGKVELSPIQASVAQGEIKGQVNLNSNGHFSSDLSLVGLQMKPLLLAFTGMDDVTGTLEGNLSLTAKGKSLFDLASTLDGSLNLQVLEGTYHGFDLSAISKQLKNLKNLTGFLGLFAVGTSGGETPFKQLGGHFDIKGGVITPNKVTLEAEVASAELTGQVNLPQWNADLETQLKLVEHPKFPGIGVDIKGPLSAISFGVNTDALES</sequence>
<evidence type="ECO:0000256" key="1">
    <source>
        <dbReference type="SAM" id="MobiDB-lite"/>
    </source>
</evidence>
<dbReference type="InterPro" id="IPR007844">
    <property type="entry name" value="AsmA"/>
</dbReference>
<evidence type="ECO:0000313" key="3">
    <source>
        <dbReference type="EMBL" id="PFX11288.1"/>
    </source>
</evidence>
<protein>
    <recommendedName>
        <fullName evidence="2">AsmA domain-containing protein</fullName>
    </recommendedName>
</protein>
<dbReference type="PANTHER" id="PTHR30441:SF4">
    <property type="entry name" value="PROTEIN ASMA"/>
    <property type="match status" value="1"/>
</dbReference>
<evidence type="ECO:0000313" key="4">
    <source>
        <dbReference type="Proteomes" id="UP000225706"/>
    </source>
</evidence>
<dbReference type="GO" id="GO:0090313">
    <property type="term" value="P:regulation of protein targeting to membrane"/>
    <property type="evidence" value="ECO:0007669"/>
    <property type="project" value="TreeGrafter"/>
</dbReference>
<dbReference type="Pfam" id="PF05170">
    <property type="entry name" value="AsmA"/>
    <property type="match status" value="1"/>
</dbReference>
<feature type="compositionally biased region" description="Polar residues" evidence="1">
    <location>
        <begin position="1"/>
        <end position="10"/>
    </location>
</feature>
<keyword evidence="4" id="KW-1185">Reference proteome</keyword>
<feature type="non-terminal residue" evidence="3">
    <location>
        <position position="722"/>
    </location>
</feature>
<dbReference type="EMBL" id="LSMT01002953">
    <property type="protein sequence ID" value="PFX11288.1"/>
    <property type="molecule type" value="Genomic_DNA"/>
</dbReference>
<evidence type="ECO:0000259" key="2">
    <source>
        <dbReference type="Pfam" id="PF05170"/>
    </source>
</evidence>